<dbReference type="FunFam" id="2.30.30.100:FF:000006">
    <property type="entry name" value="Protein LSM14 homolog A isoform b"/>
    <property type="match status" value="1"/>
</dbReference>
<dbReference type="SMART" id="SM01271">
    <property type="entry name" value="LSM14"/>
    <property type="match status" value="1"/>
</dbReference>
<dbReference type="PANTHER" id="PTHR13586">
    <property type="entry name" value="SCD6 PROTEIN-RELATED"/>
    <property type="match status" value="1"/>
</dbReference>
<dbReference type="InterPro" id="IPR025609">
    <property type="entry name" value="Lsm14-like_N"/>
</dbReference>
<dbReference type="InParanoid" id="K1RIG6"/>
<dbReference type="Gene3D" id="2.30.30.100">
    <property type="match status" value="1"/>
</dbReference>
<feature type="domain" description="DFDF" evidence="3">
    <location>
        <begin position="327"/>
        <end position="363"/>
    </location>
</feature>
<dbReference type="EMBL" id="JH816368">
    <property type="protein sequence ID" value="EKC41375.1"/>
    <property type="molecule type" value="Genomic_DNA"/>
</dbReference>
<feature type="region of interest" description="Disordered" evidence="2">
    <location>
        <begin position="83"/>
        <end position="393"/>
    </location>
</feature>
<feature type="compositionally biased region" description="Low complexity" evidence="2">
    <location>
        <begin position="253"/>
        <end position="262"/>
    </location>
</feature>
<evidence type="ECO:0000259" key="3">
    <source>
        <dbReference type="PROSITE" id="PS51512"/>
    </source>
</evidence>
<dbReference type="SMART" id="SM01199">
    <property type="entry name" value="FDF"/>
    <property type="match status" value="1"/>
</dbReference>
<dbReference type="SUPFAM" id="SSF50182">
    <property type="entry name" value="Sm-like ribonucleoproteins"/>
    <property type="match status" value="1"/>
</dbReference>
<feature type="compositionally biased region" description="Acidic residues" evidence="2">
    <location>
        <begin position="382"/>
        <end position="393"/>
    </location>
</feature>
<evidence type="ECO:0000256" key="2">
    <source>
        <dbReference type="SAM" id="MobiDB-lite"/>
    </source>
</evidence>
<dbReference type="InterPro" id="IPR010920">
    <property type="entry name" value="LSM_dom_sf"/>
</dbReference>
<dbReference type="FunCoup" id="K1RIG6">
    <property type="interactions" value="1833"/>
</dbReference>
<organism evidence="7">
    <name type="scientific">Magallana gigas</name>
    <name type="common">Pacific oyster</name>
    <name type="synonym">Crassostrea gigas</name>
    <dbReference type="NCBI Taxonomy" id="29159"/>
    <lineage>
        <taxon>Eukaryota</taxon>
        <taxon>Metazoa</taxon>
        <taxon>Spiralia</taxon>
        <taxon>Lophotrochozoa</taxon>
        <taxon>Mollusca</taxon>
        <taxon>Bivalvia</taxon>
        <taxon>Autobranchia</taxon>
        <taxon>Pteriomorphia</taxon>
        <taxon>Ostreida</taxon>
        <taxon>Ostreoidea</taxon>
        <taxon>Ostreidae</taxon>
        <taxon>Magallana</taxon>
    </lineage>
</organism>
<dbReference type="InterPro" id="IPR019050">
    <property type="entry name" value="FDF_dom"/>
</dbReference>
<feature type="compositionally biased region" description="Polar residues" evidence="2">
    <location>
        <begin position="146"/>
        <end position="176"/>
    </location>
</feature>
<dbReference type="HOGENOM" id="CLU_019221_1_0_1"/>
<dbReference type="AlphaFoldDB" id="K1RIG6"/>
<dbReference type="PROSITE" id="PS51513">
    <property type="entry name" value="FFD"/>
    <property type="match status" value="1"/>
</dbReference>
<name>K1RIG6_MAGGI</name>
<protein>
    <submittedName>
        <fullName evidence="7">LSM14-like protein A</fullName>
    </submittedName>
</protein>
<feature type="compositionally biased region" description="Basic and acidic residues" evidence="2">
    <location>
        <begin position="271"/>
        <end position="281"/>
    </location>
</feature>
<evidence type="ECO:0000313" key="7">
    <source>
        <dbReference type="EMBL" id="EKC41375.1"/>
    </source>
</evidence>
<dbReference type="Pfam" id="PF12701">
    <property type="entry name" value="LSM14"/>
    <property type="match status" value="1"/>
</dbReference>
<dbReference type="GO" id="GO:0033962">
    <property type="term" value="P:P-body assembly"/>
    <property type="evidence" value="ECO:0007669"/>
    <property type="project" value="TreeGrafter"/>
</dbReference>
<feature type="domain" description="Sm" evidence="6">
    <location>
        <begin position="1"/>
        <end position="81"/>
    </location>
</feature>
<dbReference type="InterPro" id="IPR025768">
    <property type="entry name" value="TFG_box"/>
</dbReference>
<evidence type="ECO:0000256" key="1">
    <source>
        <dbReference type="ARBA" id="ARBA00010415"/>
    </source>
</evidence>
<feature type="compositionally biased region" description="Basic and acidic residues" evidence="2">
    <location>
        <begin position="348"/>
        <end position="381"/>
    </location>
</feature>
<feature type="compositionally biased region" description="Basic and acidic residues" evidence="2">
    <location>
        <begin position="178"/>
        <end position="191"/>
    </location>
</feature>
<evidence type="ECO:0000259" key="5">
    <source>
        <dbReference type="PROSITE" id="PS51536"/>
    </source>
</evidence>
<evidence type="ECO:0000259" key="4">
    <source>
        <dbReference type="PROSITE" id="PS51513"/>
    </source>
</evidence>
<reference evidence="7" key="1">
    <citation type="journal article" date="2012" name="Nature">
        <title>The oyster genome reveals stress adaptation and complexity of shell formation.</title>
        <authorList>
            <person name="Zhang G."/>
            <person name="Fang X."/>
            <person name="Guo X."/>
            <person name="Li L."/>
            <person name="Luo R."/>
            <person name="Xu F."/>
            <person name="Yang P."/>
            <person name="Zhang L."/>
            <person name="Wang X."/>
            <person name="Qi H."/>
            <person name="Xiong Z."/>
            <person name="Que H."/>
            <person name="Xie Y."/>
            <person name="Holland P.W."/>
            <person name="Paps J."/>
            <person name="Zhu Y."/>
            <person name="Wu F."/>
            <person name="Chen Y."/>
            <person name="Wang J."/>
            <person name="Peng C."/>
            <person name="Meng J."/>
            <person name="Yang L."/>
            <person name="Liu J."/>
            <person name="Wen B."/>
            <person name="Zhang N."/>
            <person name="Huang Z."/>
            <person name="Zhu Q."/>
            <person name="Feng Y."/>
            <person name="Mount A."/>
            <person name="Hedgecock D."/>
            <person name="Xu Z."/>
            <person name="Liu Y."/>
            <person name="Domazet-Loso T."/>
            <person name="Du Y."/>
            <person name="Sun X."/>
            <person name="Zhang S."/>
            <person name="Liu B."/>
            <person name="Cheng P."/>
            <person name="Jiang X."/>
            <person name="Li J."/>
            <person name="Fan D."/>
            <person name="Wang W."/>
            <person name="Fu W."/>
            <person name="Wang T."/>
            <person name="Wang B."/>
            <person name="Zhang J."/>
            <person name="Peng Z."/>
            <person name="Li Y."/>
            <person name="Li N."/>
            <person name="Wang J."/>
            <person name="Chen M."/>
            <person name="He Y."/>
            <person name="Tan F."/>
            <person name="Song X."/>
            <person name="Zheng Q."/>
            <person name="Huang R."/>
            <person name="Yang H."/>
            <person name="Du X."/>
            <person name="Chen L."/>
            <person name="Yang M."/>
            <person name="Gaffney P.M."/>
            <person name="Wang S."/>
            <person name="Luo L."/>
            <person name="She Z."/>
            <person name="Ming Y."/>
            <person name="Huang W."/>
            <person name="Zhang S."/>
            <person name="Huang B."/>
            <person name="Zhang Y."/>
            <person name="Qu T."/>
            <person name="Ni P."/>
            <person name="Miao G."/>
            <person name="Wang J."/>
            <person name="Wang Q."/>
            <person name="Steinberg C.E."/>
            <person name="Wang H."/>
            <person name="Li N."/>
            <person name="Qian L."/>
            <person name="Zhang G."/>
            <person name="Li Y."/>
            <person name="Yang H."/>
            <person name="Liu X."/>
            <person name="Wang J."/>
            <person name="Yin Y."/>
            <person name="Wang J."/>
        </authorList>
    </citation>
    <scope>NUCLEOTIDE SEQUENCE [LARGE SCALE GENOMIC DNA]</scope>
    <source>
        <strain evidence="7">05x7-T-G4-1.051#20</strain>
    </source>
</reference>
<dbReference type="PROSITE" id="PS51512">
    <property type="entry name" value="DFDF"/>
    <property type="match status" value="1"/>
</dbReference>
<dbReference type="GO" id="GO:0003729">
    <property type="term" value="F:mRNA binding"/>
    <property type="evidence" value="ECO:0007669"/>
    <property type="project" value="TreeGrafter"/>
</dbReference>
<accession>K1RIG6</accession>
<dbReference type="GO" id="GO:0034063">
    <property type="term" value="P:stress granule assembly"/>
    <property type="evidence" value="ECO:0007669"/>
    <property type="project" value="TreeGrafter"/>
</dbReference>
<sequence length="650" mass="71614">MSGGIPYLGSKISLISKAGIRYEGILYTIDPNESTVALAKVRSFGTEDRPTDRPVAPRDEIFEYIIFRGSDIKDLHVCEPPKAQSLQSSMPPQDPAIVKSSQPTSSGFHQQGGGGYIGSSYQPFGGPQLYSQYGQGAAPQPFGAIPNQSGSRGPSPSFNRASPTVDQSIQVGSQQAIRRPEKHELEDHDSFGLEFEGSRGPTPPSVHSNRKSPTLDQGTQMSPEKAPKGAQQHSSQNQQSHSQHQMGDRSRRNQQQRPQSSNTYSRGGRGGFERGGFDRGGARGGRGGPPDKHAFYGGPPRGNASQRGPNRGNQRGPSSRGRYQSNRKVESPLKFEGEFDFEEANAQFDKDEIERELKEKLTIGSSEKKEEKSVNGEKEDSVENGEDEVPEDEEEICYDKNKSFFDNISCEATERAKGKSTRPSWREERKLNVETFGLSDNPRRNFRGRGRGFYGGFRGNRGGGGFRNDGYRSDNYRGNYRGFRGGFRPSSGRGGSSGGGRSQGWVDYDYDYEAAGIERRGNNNRADRITQTICTEDMTNIQHITKAHDIMDATTIKAIQNPANKITPNVFCIELETVLVVLVIADTRYRAMSEVMTTVKTSIMGTKGVRSKVNAIAITIRAKMNISIPFRANNSAFMAVLHAQLIVEHN</sequence>
<feature type="compositionally biased region" description="Low complexity" evidence="2">
    <location>
        <begin position="231"/>
        <end position="245"/>
    </location>
</feature>
<dbReference type="PROSITE" id="PS51536">
    <property type="entry name" value="TFG"/>
    <property type="match status" value="1"/>
</dbReference>
<feature type="compositionally biased region" description="Polar residues" evidence="2">
    <location>
        <begin position="205"/>
        <end position="222"/>
    </location>
</feature>
<dbReference type="PANTHER" id="PTHR13586:SF0">
    <property type="entry name" value="TRAILER HITCH, ISOFORM H"/>
    <property type="match status" value="1"/>
</dbReference>
<dbReference type="PROSITE" id="PS52002">
    <property type="entry name" value="SM"/>
    <property type="match status" value="1"/>
</dbReference>
<comment type="similarity">
    <text evidence="1">Belongs to the LSM14 family.</text>
</comment>
<dbReference type="CDD" id="cd01736">
    <property type="entry name" value="LSm14_N"/>
    <property type="match status" value="1"/>
</dbReference>
<feature type="compositionally biased region" description="Basic and acidic residues" evidence="2">
    <location>
        <begin position="327"/>
        <end position="337"/>
    </location>
</feature>
<dbReference type="GO" id="GO:0000932">
    <property type="term" value="C:P-body"/>
    <property type="evidence" value="ECO:0007669"/>
    <property type="project" value="TreeGrafter"/>
</dbReference>
<feature type="compositionally biased region" description="Polar residues" evidence="2">
    <location>
        <begin position="303"/>
        <end position="326"/>
    </location>
</feature>
<dbReference type="InterPro" id="IPR025762">
    <property type="entry name" value="DFDF"/>
</dbReference>
<feature type="domain" description="TFG box profile" evidence="5">
    <location>
        <begin position="420"/>
        <end position="440"/>
    </location>
</feature>
<feature type="domain" description="FFD box profile" evidence="4">
    <location>
        <begin position="396"/>
        <end position="412"/>
    </location>
</feature>
<gene>
    <name evidence="7" type="ORF">CGI_10025647</name>
</gene>
<evidence type="ECO:0000259" key="6">
    <source>
        <dbReference type="PROSITE" id="PS52002"/>
    </source>
</evidence>
<dbReference type="InterPro" id="IPR025761">
    <property type="entry name" value="FFD_box"/>
</dbReference>
<dbReference type="Pfam" id="PF09532">
    <property type="entry name" value="FDF"/>
    <property type="match status" value="1"/>
</dbReference>
<dbReference type="InterPro" id="IPR047575">
    <property type="entry name" value="Sm"/>
</dbReference>
<proteinExistence type="inferred from homology"/>